<dbReference type="SUPFAM" id="SSF46626">
    <property type="entry name" value="Cytochrome c"/>
    <property type="match status" value="1"/>
</dbReference>
<evidence type="ECO:0000259" key="4">
    <source>
        <dbReference type="Pfam" id="PF07587"/>
    </source>
</evidence>
<dbReference type="EMBL" id="CP036276">
    <property type="protein sequence ID" value="QDU44343.1"/>
    <property type="molecule type" value="Genomic_DNA"/>
</dbReference>
<dbReference type="Pfam" id="PF07635">
    <property type="entry name" value="PSCyt1"/>
    <property type="match status" value="1"/>
</dbReference>
<gene>
    <name evidence="6" type="ORF">Mal52_28230</name>
</gene>
<protein>
    <submittedName>
        <fullName evidence="6">Planctomycete cytochrome C</fullName>
    </submittedName>
</protein>
<dbReference type="InterPro" id="IPR036909">
    <property type="entry name" value="Cyt_c-like_dom_sf"/>
</dbReference>
<evidence type="ECO:0000259" key="5">
    <source>
        <dbReference type="Pfam" id="PF07635"/>
    </source>
</evidence>
<dbReference type="GO" id="GO:0020037">
    <property type="term" value="F:heme binding"/>
    <property type="evidence" value="ECO:0007669"/>
    <property type="project" value="InterPro"/>
</dbReference>
<name>A0A517ZPD6_9PLAN</name>
<evidence type="ECO:0000313" key="6">
    <source>
        <dbReference type="EMBL" id="QDU44343.1"/>
    </source>
</evidence>
<keyword evidence="2" id="KW-0732">Signal</keyword>
<feature type="domain" description="DUF1553" evidence="4">
    <location>
        <begin position="483"/>
        <end position="737"/>
    </location>
</feature>
<evidence type="ECO:0000256" key="1">
    <source>
        <dbReference type="SAM" id="MobiDB-lite"/>
    </source>
</evidence>
<feature type="domain" description="Cytochrome C Planctomycete-type" evidence="5">
    <location>
        <begin position="44"/>
        <end position="102"/>
    </location>
</feature>
<sequence precursor="true">MLWRCTAVLFLLAGMLVCCPSPSCAEETTTDYLRDIKPLLKRACYRCHGAAKQTSGLRLDTARAALIGGDAGEAVVPGESAESLLYQVISGSEDYEQMPPEGEGERLKPDEVALIKRWIDGGAKFPEQETPEESAGSDHWSFQKPRRPEVPKTKNSAWIRNAIDAFVLARLEEKQIAPSPEADRITLIRRLTFDLLGLPPTPEEVQQFLADTSPDAYEKLVDRLLASPHYGERWGRHWLDAARYADSNGYTIDGSRNMWHYRDWVINALNADMPFDQFTIQQIAGDMLPDATREQMIATGFHRNTLINEEGGTDQEQFRIDAVADRLHTTGAVWLGLTLECARCHTHKYDPITQREYYEMFAFFDADDDYDLNFPPPADKSADFQKKLDKFNGEIAELDKKIAKAYGTPAEENGELKKLINTRTRKMRSKPKSPAGWAMVMKQREQPRVTHVHKRGNFLDPGDEVTAAVPAVLPPLPKSESHNRLDFAHWLVDGNNPLTARVTVNRMWQHYFGSGLVQTENDFGTQGERPSHPQLLDWLATEFIARGWSMKAMHKLIVTSATYRQASIYREVVAQVDPANRLLARQARLRLEAEIIRDAALATSGLLTRTIGGTGVFPPQPDGVYAFTQNDKKWKANTGPERYRRGMYTYFWRSQPFPALMTFDFPESNVTCTRRVRSNTPLQALTLANDIAFVETARALAQRILKEASPDDEERIRFAFQLCLAREPSSLEMRRLALLIRQQREAFTADQQAAAKLLATDQPTDETIELAAWTTFSRVLMNLDEFITRE</sequence>
<feature type="signal peptide" evidence="2">
    <location>
        <begin position="1"/>
        <end position="25"/>
    </location>
</feature>
<dbReference type="Pfam" id="PF07587">
    <property type="entry name" value="PSD1"/>
    <property type="match status" value="1"/>
</dbReference>
<feature type="chain" id="PRO_5022087236" evidence="2">
    <location>
        <begin position="26"/>
        <end position="790"/>
    </location>
</feature>
<proteinExistence type="predicted"/>
<organism evidence="6 7">
    <name type="scientific">Symmachiella dynata</name>
    <dbReference type="NCBI Taxonomy" id="2527995"/>
    <lineage>
        <taxon>Bacteria</taxon>
        <taxon>Pseudomonadati</taxon>
        <taxon>Planctomycetota</taxon>
        <taxon>Planctomycetia</taxon>
        <taxon>Planctomycetales</taxon>
        <taxon>Planctomycetaceae</taxon>
        <taxon>Symmachiella</taxon>
    </lineage>
</organism>
<dbReference type="AlphaFoldDB" id="A0A517ZPD6"/>
<feature type="domain" description="DUF1549" evidence="3">
    <location>
        <begin position="163"/>
        <end position="366"/>
    </location>
</feature>
<dbReference type="Proteomes" id="UP000319383">
    <property type="component" value="Chromosome"/>
</dbReference>
<accession>A0A517ZPD6</accession>
<dbReference type="InterPro" id="IPR022655">
    <property type="entry name" value="DUF1553"/>
</dbReference>
<dbReference type="RefSeq" id="WP_231962653.1">
    <property type="nucleotide sequence ID" value="NZ_CP036276.1"/>
</dbReference>
<dbReference type="GO" id="GO:0009055">
    <property type="term" value="F:electron transfer activity"/>
    <property type="evidence" value="ECO:0007669"/>
    <property type="project" value="InterPro"/>
</dbReference>
<evidence type="ECO:0000256" key="2">
    <source>
        <dbReference type="SAM" id="SignalP"/>
    </source>
</evidence>
<dbReference type="KEGG" id="sdyn:Mal52_28230"/>
<dbReference type="PANTHER" id="PTHR35889:SF3">
    <property type="entry name" value="F-BOX DOMAIN-CONTAINING PROTEIN"/>
    <property type="match status" value="1"/>
</dbReference>
<dbReference type="PANTHER" id="PTHR35889">
    <property type="entry name" value="CYCLOINULO-OLIGOSACCHARIDE FRUCTANOTRANSFERASE-RELATED"/>
    <property type="match status" value="1"/>
</dbReference>
<reference evidence="6 7" key="1">
    <citation type="submission" date="2019-02" db="EMBL/GenBank/DDBJ databases">
        <title>Deep-cultivation of Planctomycetes and their phenomic and genomic characterization uncovers novel biology.</title>
        <authorList>
            <person name="Wiegand S."/>
            <person name="Jogler M."/>
            <person name="Boedeker C."/>
            <person name="Pinto D."/>
            <person name="Vollmers J."/>
            <person name="Rivas-Marin E."/>
            <person name="Kohn T."/>
            <person name="Peeters S.H."/>
            <person name="Heuer A."/>
            <person name="Rast P."/>
            <person name="Oberbeckmann S."/>
            <person name="Bunk B."/>
            <person name="Jeske O."/>
            <person name="Meyerdierks A."/>
            <person name="Storesund J.E."/>
            <person name="Kallscheuer N."/>
            <person name="Luecker S."/>
            <person name="Lage O.M."/>
            <person name="Pohl T."/>
            <person name="Merkel B.J."/>
            <person name="Hornburger P."/>
            <person name="Mueller R.-W."/>
            <person name="Bruemmer F."/>
            <person name="Labrenz M."/>
            <person name="Spormann A.M."/>
            <person name="Op den Camp H."/>
            <person name="Overmann J."/>
            <person name="Amann R."/>
            <person name="Jetten M.S.M."/>
            <person name="Mascher T."/>
            <person name="Medema M.H."/>
            <person name="Devos D.P."/>
            <person name="Kaster A.-K."/>
            <person name="Ovreas L."/>
            <person name="Rohde M."/>
            <person name="Galperin M.Y."/>
            <person name="Jogler C."/>
        </authorList>
    </citation>
    <scope>NUCLEOTIDE SEQUENCE [LARGE SCALE GENOMIC DNA]</scope>
    <source>
        <strain evidence="6 7">Mal52</strain>
    </source>
</reference>
<dbReference type="InterPro" id="IPR011429">
    <property type="entry name" value="Cyt_c_Planctomycete-type"/>
</dbReference>
<dbReference type="InterPro" id="IPR011444">
    <property type="entry name" value="DUF1549"/>
</dbReference>
<dbReference type="Pfam" id="PF07583">
    <property type="entry name" value="PSCyt2"/>
    <property type="match status" value="1"/>
</dbReference>
<evidence type="ECO:0000259" key="3">
    <source>
        <dbReference type="Pfam" id="PF07583"/>
    </source>
</evidence>
<feature type="region of interest" description="Disordered" evidence="1">
    <location>
        <begin position="125"/>
        <end position="153"/>
    </location>
</feature>
<evidence type="ECO:0000313" key="7">
    <source>
        <dbReference type="Proteomes" id="UP000319383"/>
    </source>
</evidence>
<keyword evidence="7" id="KW-1185">Reference proteome</keyword>